<keyword evidence="2" id="KW-1185">Reference proteome</keyword>
<dbReference type="InterPro" id="IPR059179">
    <property type="entry name" value="MLKL-like_MCAfunc"/>
</dbReference>
<sequence length="181" mass="20417">MPALNASLQVVSLVEASGLPYIEKLAKVAVAVIELLEKKAKSKEDVKELCESITNTVDVIETLVSMHGERGAAYFKDICTEMERYLTGIADDLKDVQRKHRGIQGFLNINKFQDTIQGYRKRVDDLKADFLIHITGDSMLALIEIHHMLTEMRNVKKTALKEESVTIRAAQFLVQFAQLVR</sequence>
<organism evidence="1 2">
    <name type="scientific">Armillaria solidipes</name>
    <dbReference type="NCBI Taxonomy" id="1076256"/>
    <lineage>
        <taxon>Eukaryota</taxon>
        <taxon>Fungi</taxon>
        <taxon>Dikarya</taxon>
        <taxon>Basidiomycota</taxon>
        <taxon>Agaricomycotina</taxon>
        <taxon>Agaricomycetes</taxon>
        <taxon>Agaricomycetidae</taxon>
        <taxon>Agaricales</taxon>
        <taxon>Marasmiineae</taxon>
        <taxon>Physalacriaceae</taxon>
        <taxon>Armillaria</taxon>
    </lineage>
</organism>
<dbReference type="Proteomes" id="UP000218334">
    <property type="component" value="Unassembled WGS sequence"/>
</dbReference>
<reference evidence="2" key="1">
    <citation type="journal article" date="2017" name="Nat. Ecol. Evol.">
        <title>Genome expansion and lineage-specific genetic innovations in the forest pathogenic fungi Armillaria.</title>
        <authorList>
            <person name="Sipos G."/>
            <person name="Prasanna A.N."/>
            <person name="Walter M.C."/>
            <person name="O'Connor E."/>
            <person name="Balint B."/>
            <person name="Krizsan K."/>
            <person name="Kiss B."/>
            <person name="Hess J."/>
            <person name="Varga T."/>
            <person name="Slot J."/>
            <person name="Riley R."/>
            <person name="Boka B."/>
            <person name="Rigling D."/>
            <person name="Barry K."/>
            <person name="Lee J."/>
            <person name="Mihaltcheva S."/>
            <person name="LaButti K."/>
            <person name="Lipzen A."/>
            <person name="Waldron R."/>
            <person name="Moloney N.M."/>
            <person name="Sperisen C."/>
            <person name="Kredics L."/>
            <person name="Vagvoelgyi C."/>
            <person name="Patrignani A."/>
            <person name="Fitzpatrick D."/>
            <person name="Nagy I."/>
            <person name="Doyle S."/>
            <person name="Anderson J.B."/>
            <person name="Grigoriev I.V."/>
            <person name="Gueldener U."/>
            <person name="Muensterkoetter M."/>
            <person name="Nagy L.G."/>
        </authorList>
    </citation>
    <scope>NUCLEOTIDE SEQUENCE [LARGE SCALE GENOMIC DNA]</scope>
    <source>
        <strain evidence="2">28-4</strain>
    </source>
</reference>
<proteinExistence type="predicted"/>
<evidence type="ECO:0000313" key="1">
    <source>
        <dbReference type="EMBL" id="PBK65331.1"/>
    </source>
</evidence>
<dbReference type="EMBL" id="KZ293446">
    <property type="protein sequence ID" value="PBK65331.1"/>
    <property type="molecule type" value="Genomic_DNA"/>
</dbReference>
<dbReference type="Gene3D" id="1.20.930.20">
    <property type="entry name" value="Adaptor protein Cbl, N-terminal domain"/>
    <property type="match status" value="1"/>
</dbReference>
<dbReference type="CDD" id="cd21037">
    <property type="entry name" value="MLKL_NTD"/>
    <property type="match status" value="1"/>
</dbReference>
<name>A0A2H3B393_9AGAR</name>
<evidence type="ECO:0008006" key="3">
    <source>
        <dbReference type="Google" id="ProtNLM"/>
    </source>
</evidence>
<dbReference type="InterPro" id="IPR036537">
    <property type="entry name" value="Adaptor_Cbl_N_dom_sf"/>
</dbReference>
<dbReference type="GO" id="GO:0007166">
    <property type="term" value="P:cell surface receptor signaling pathway"/>
    <property type="evidence" value="ECO:0007669"/>
    <property type="project" value="InterPro"/>
</dbReference>
<protein>
    <recommendedName>
        <fullName evidence="3">Fungal N-terminal domain-containing protein</fullName>
    </recommendedName>
</protein>
<dbReference type="AlphaFoldDB" id="A0A2H3B393"/>
<evidence type="ECO:0000313" key="2">
    <source>
        <dbReference type="Proteomes" id="UP000218334"/>
    </source>
</evidence>
<accession>A0A2H3B393</accession>
<gene>
    <name evidence="1" type="ORF">ARMSODRAFT_961319</name>
</gene>